<dbReference type="InterPro" id="IPR027417">
    <property type="entry name" value="P-loop_NTPase"/>
</dbReference>
<dbReference type="AlphaFoldDB" id="A0A3E0TRJ1"/>
<dbReference type="SUPFAM" id="SSF52540">
    <property type="entry name" value="P-loop containing nucleoside triphosphate hydrolases"/>
    <property type="match status" value="1"/>
</dbReference>
<evidence type="ECO:0000259" key="4">
    <source>
        <dbReference type="PROSITE" id="PS50893"/>
    </source>
</evidence>
<feature type="domain" description="ABC transporter" evidence="4">
    <location>
        <begin position="2"/>
        <end position="217"/>
    </location>
</feature>
<dbReference type="GO" id="GO:0022857">
    <property type="term" value="F:transmembrane transporter activity"/>
    <property type="evidence" value="ECO:0007669"/>
    <property type="project" value="TreeGrafter"/>
</dbReference>
<reference evidence="5 6" key="1">
    <citation type="submission" date="2018-08" db="EMBL/GenBank/DDBJ databases">
        <title>Thalassotalea euphylliae genome.</title>
        <authorList>
            <person name="Summers S."/>
            <person name="Rice S.A."/>
            <person name="Freckelton M.L."/>
            <person name="Nedved B.T."/>
            <person name="Hadfield M.G."/>
        </authorList>
    </citation>
    <scope>NUCLEOTIDE SEQUENCE [LARGE SCALE GENOMIC DNA]</scope>
    <source>
        <strain evidence="5 6">H1</strain>
    </source>
</reference>
<keyword evidence="2" id="KW-0547">Nucleotide-binding</keyword>
<name>A0A3E0TRJ1_9GAMM</name>
<dbReference type="GO" id="GO:0016887">
    <property type="term" value="F:ATP hydrolysis activity"/>
    <property type="evidence" value="ECO:0007669"/>
    <property type="project" value="InterPro"/>
</dbReference>
<comment type="caution">
    <text evidence="5">The sequence shown here is derived from an EMBL/GenBank/DDBJ whole genome shotgun (WGS) entry which is preliminary data.</text>
</comment>
<keyword evidence="1" id="KW-0813">Transport</keyword>
<dbReference type="InterPro" id="IPR003593">
    <property type="entry name" value="AAA+_ATPase"/>
</dbReference>
<accession>A0A3E0TRJ1</accession>
<evidence type="ECO:0000256" key="1">
    <source>
        <dbReference type="ARBA" id="ARBA00022448"/>
    </source>
</evidence>
<dbReference type="PROSITE" id="PS50893">
    <property type="entry name" value="ABC_TRANSPORTER_2"/>
    <property type="match status" value="1"/>
</dbReference>
<dbReference type="OrthoDB" id="9801477at2"/>
<keyword evidence="3 5" id="KW-0067">ATP-binding</keyword>
<dbReference type="PANTHER" id="PTHR24220:SF659">
    <property type="entry name" value="TRANSPORTER, PUTATIVE-RELATED"/>
    <property type="match status" value="1"/>
</dbReference>
<evidence type="ECO:0000313" key="6">
    <source>
        <dbReference type="Proteomes" id="UP000256478"/>
    </source>
</evidence>
<dbReference type="Gene3D" id="3.40.50.300">
    <property type="entry name" value="P-loop containing nucleotide triphosphate hydrolases"/>
    <property type="match status" value="1"/>
</dbReference>
<evidence type="ECO:0000256" key="2">
    <source>
        <dbReference type="ARBA" id="ARBA00022741"/>
    </source>
</evidence>
<evidence type="ECO:0000256" key="3">
    <source>
        <dbReference type="ARBA" id="ARBA00022840"/>
    </source>
</evidence>
<gene>
    <name evidence="5" type="ORF">DXX93_11295</name>
</gene>
<organism evidence="5 6">
    <name type="scientific">Thalassotalea euphylliae</name>
    <dbReference type="NCBI Taxonomy" id="1655234"/>
    <lineage>
        <taxon>Bacteria</taxon>
        <taxon>Pseudomonadati</taxon>
        <taxon>Pseudomonadota</taxon>
        <taxon>Gammaproteobacteria</taxon>
        <taxon>Alteromonadales</taxon>
        <taxon>Colwelliaceae</taxon>
        <taxon>Thalassotalea</taxon>
    </lineage>
</organism>
<evidence type="ECO:0000313" key="5">
    <source>
        <dbReference type="EMBL" id="REL27093.1"/>
    </source>
</evidence>
<dbReference type="InterPro" id="IPR017871">
    <property type="entry name" value="ABC_transporter-like_CS"/>
</dbReference>
<dbReference type="CDD" id="cd03255">
    <property type="entry name" value="ABC_MJ0796_LolCDE_FtsE"/>
    <property type="match status" value="1"/>
</dbReference>
<dbReference type="GO" id="GO:0005886">
    <property type="term" value="C:plasma membrane"/>
    <property type="evidence" value="ECO:0007669"/>
    <property type="project" value="TreeGrafter"/>
</dbReference>
<dbReference type="Proteomes" id="UP000256478">
    <property type="component" value="Unassembled WGS sequence"/>
</dbReference>
<protein>
    <submittedName>
        <fullName evidence="5">ABC transporter ATP-binding protein</fullName>
    </submittedName>
</protein>
<dbReference type="InterPro" id="IPR017911">
    <property type="entry name" value="MacB-like_ATP-bd"/>
</dbReference>
<dbReference type="Pfam" id="PF00005">
    <property type="entry name" value="ABC_tran"/>
    <property type="match status" value="1"/>
</dbReference>
<dbReference type="RefSeq" id="WP_116008181.1">
    <property type="nucleotide sequence ID" value="NZ_QUOU01000001.1"/>
</dbReference>
<dbReference type="InterPro" id="IPR003439">
    <property type="entry name" value="ABC_transporter-like_ATP-bd"/>
</dbReference>
<dbReference type="SMART" id="SM00382">
    <property type="entry name" value="AAA"/>
    <property type="match status" value="1"/>
</dbReference>
<dbReference type="EMBL" id="QUOU01000001">
    <property type="protein sequence ID" value="REL27093.1"/>
    <property type="molecule type" value="Genomic_DNA"/>
</dbReference>
<sequence>MIEVSNLSFSRYQGDREFPILRGLNLSLTQGEQLALLGDSGSGKTTLLHILAGLLPADAGAVAIDDTDLTQLDDTELAIYRRQLGLIFQHYQLLDCLTVKQNILFQFQLNFPKQEASEFTALVAALGLENKLDAMPHQISGGEQQRVGIARALLNKPKLVLADEPTGNLDQTRSHQVVKLLTALCRERNINLVMVTHSQQLTDYFDRVEVLSNGQFA</sequence>
<dbReference type="InterPro" id="IPR015854">
    <property type="entry name" value="ABC_transpr_LolD-like"/>
</dbReference>
<dbReference type="PANTHER" id="PTHR24220">
    <property type="entry name" value="IMPORT ATP-BINDING PROTEIN"/>
    <property type="match status" value="1"/>
</dbReference>
<dbReference type="PROSITE" id="PS00211">
    <property type="entry name" value="ABC_TRANSPORTER_1"/>
    <property type="match status" value="1"/>
</dbReference>
<dbReference type="GO" id="GO:0005524">
    <property type="term" value="F:ATP binding"/>
    <property type="evidence" value="ECO:0007669"/>
    <property type="project" value="UniProtKB-KW"/>
</dbReference>
<proteinExistence type="predicted"/>